<proteinExistence type="predicted"/>
<protein>
    <submittedName>
        <fullName evidence="1">Nucleolar protein 13</fullName>
    </submittedName>
</protein>
<feature type="non-terminal residue" evidence="1">
    <location>
        <position position="1"/>
    </location>
</feature>
<reference evidence="1" key="1">
    <citation type="submission" date="2022-06" db="EMBL/GenBank/DDBJ databases">
        <title>Phylogenomic reconstructions and comparative analyses of Kickxellomycotina fungi.</title>
        <authorList>
            <person name="Reynolds N.K."/>
            <person name="Stajich J.E."/>
            <person name="Barry K."/>
            <person name="Grigoriev I.V."/>
            <person name="Crous P."/>
            <person name="Smith M.E."/>
        </authorList>
    </citation>
    <scope>NUCLEOTIDE SEQUENCE</scope>
    <source>
        <strain evidence="1">RSA 2271</strain>
    </source>
</reference>
<organism evidence="1 2">
    <name type="scientific">Spiromyces aspiralis</name>
    <dbReference type="NCBI Taxonomy" id="68401"/>
    <lineage>
        <taxon>Eukaryota</taxon>
        <taxon>Fungi</taxon>
        <taxon>Fungi incertae sedis</taxon>
        <taxon>Zoopagomycota</taxon>
        <taxon>Kickxellomycotina</taxon>
        <taxon>Kickxellomycetes</taxon>
        <taxon>Kickxellales</taxon>
        <taxon>Kickxellaceae</taxon>
        <taxon>Spiromyces</taxon>
    </lineage>
</organism>
<accession>A0ACC1HQZ7</accession>
<dbReference type="Proteomes" id="UP001145114">
    <property type="component" value="Unassembled WGS sequence"/>
</dbReference>
<name>A0ACC1HQZ7_9FUNG</name>
<evidence type="ECO:0000313" key="1">
    <source>
        <dbReference type="EMBL" id="KAJ1678959.1"/>
    </source>
</evidence>
<gene>
    <name evidence="1" type="primary">NOP13</name>
    <name evidence="1" type="ORF">EV182_003009</name>
</gene>
<dbReference type="EMBL" id="JAMZIH010000709">
    <property type="protein sequence ID" value="KAJ1678959.1"/>
    <property type="molecule type" value="Genomic_DNA"/>
</dbReference>
<sequence>GKPKRSAWGIWVGNLSFNTTPQQLKRYFRNSCKGMGTVTRIRMPAGPDGKANRGFAYLDFDTEEALNIVLSLSESELDGRAILVKREDDFNKKGRIPDPKQKAEESKRATSSNEPSPTLFVGNLPFDITKVDLRLIFGPFGKIRKVRLATFQDNPAKCKGFAYIDYVDIEDAKKAHAAESKHVWKGRIIRVEYAGELATKKARPWEHFPVPSHIAEKVKHKKRKRQESDTGADQGDGDEDGNGGSDAEPKKQATHVRSNRDLDTENMAETKLQGIPVKFKGKKIVFN</sequence>
<keyword evidence="2" id="KW-1185">Reference proteome</keyword>
<comment type="caution">
    <text evidence="1">The sequence shown here is derived from an EMBL/GenBank/DDBJ whole genome shotgun (WGS) entry which is preliminary data.</text>
</comment>
<evidence type="ECO:0000313" key="2">
    <source>
        <dbReference type="Proteomes" id="UP001145114"/>
    </source>
</evidence>